<proteinExistence type="predicted"/>
<protein>
    <submittedName>
        <fullName evidence="1">Uncharacterized protein</fullName>
    </submittedName>
</protein>
<name>A0AA38ID00_9CUCU</name>
<dbReference type="PANTHER" id="PTHR37445">
    <property type="entry name" value="PROTEIN CBG24663"/>
    <property type="match status" value="1"/>
</dbReference>
<gene>
    <name evidence="1" type="ORF">Zmor_018196</name>
</gene>
<dbReference type="AlphaFoldDB" id="A0AA38ID00"/>
<evidence type="ECO:0000313" key="2">
    <source>
        <dbReference type="Proteomes" id="UP001168821"/>
    </source>
</evidence>
<keyword evidence="2" id="KW-1185">Reference proteome</keyword>
<evidence type="ECO:0000313" key="1">
    <source>
        <dbReference type="EMBL" id="KAJ3652211.1"/>
    </source>
</evidence>
<accession>A0AA38ID00</accession>
<sequence length="268" mass="30264">MPLCLHCHTACSRNDASVISCDACKGFLNAACADMTEKDIKTTRMVRSKLVKVLCKVCDSDMTKYQDIKSLVSKLQLDYTNALEKLTKDFETQLSEIKTSFASTQKPDLNSSDSLMLEEIVNEVNKSQKRKQNLIIFGVLEQPSTLTATQRSDDDNSTVDNVLKSAYPDFSPFNNLVVHRLGRSDASSTRPRPIKVRLNDESDVYKLLRNAKSLKNNNDYKNISLATDRTPKQIAFYNKVKQELNDRTANGEQNLRIRYVNGIPTILN</sequence>
<reference evidence="1" key="1">
    <citation type="journal article" date="2023" name="G3 (Bethesda)">
        <title>Whole genome assemblies of Zophobas morio and Tenebrio molitor.</title>
        <authorList>
            <person name="Kaur S."/>
            <person name="Stinson S.A."/>
            <person name="diCenzo G.C."/>
        </authorList>
    </citation>
    <scope>NUCLEOTIDE SEQUENCE</scope>
    <source>
        <strain evidence="1">QUZm001</strain>
    </source>
</reference>
<organism evidence="1 2">
    <name type="scientific">Zophobas morio</name>
    <dbReference type="NCBI Taxonomy" id="2755281"/>
    <lineage>
        <taxon>Eukaryota</taxon>
        <taxon>Metazoa</taxon>
        <taxon>Ecdysozoa</taxon>
        <taxon>Arthropoda</taxon>
        <taxon>Hexapoda</taxon>
        <taxon>Insecta</taxon>
        <taxon>Pterygota</taxon>
        <taxon>Neoptera</taxon>
        <taxon>Endopterygota</taxon>
        <taxon>Coleoptera</taxon>
        <taxon>Polyphaga</taxon>
        <taxon>Cucujiformia</taxon>
        <taxon>Tenebrionidae</taxon>
        <taxon>Zophobas</taxon>
    </lineage>
</organism>
<comment type="caution">
    <text evidence="1">The sequence shown here is derived from an EMBL/GenBank/DDBJ whole genome shotgun (WGS) entry which is preliminary data.</text>
</comment>
<dbReference type="Proteomes" id="UP001168821">
    <property type="component" value="Unassembled WGS sequence"/>
</dbReference>
<dbReference type="PANTHER" id="PTHR37445:SF3">
    <property type="entry name" value="ZINC FINGER PHD-TYPE DOMAIN-CONTAINING PROTEIN"/>
    <property type="match status" value="1"/>
</dbReference>
<dbReference type="EMBL" id="JALNTZ010000005">
    <property type="protein sequence ID" value="KAJ3652211.1"/>
    <property type="molecule type" value="Genomic_DNA"/>
</dbReference>